<accession>A0A316DWN6</accession>
<sequence>MQFNEHEDDFSPAFSVWPIDRTSDDLYSNSKSSGRLLEPSFSGMLIDHLLPIFLLENKFFEFKFYR</sequence>
<reference evidence="1 2" key="1">
    <citation type="submission" date="2018-05" db="EMBL/GenBank/DDBJ databases">
        <title>Genomic Encyclopedia of Archaeal and Bacterial Type Strains, Phase II (KMG-II): from individual species to whole genera.</title>
        <authorList>
            <person name="Goeker M."/>
        </authorList>
    </citation>
    <scope>NUCLEOTIDE SEQUENCE [LARGE SCALE GENOMIC DNA]</scope>
    <source>
        <strain evidence="1 2">DSM 23514</strain>
    </source>
</reference>
<proteinExistence type="predicted"/>
<dbReference type="Proteomes" id="UP000245667">
    <property type="component" value="Unassembled WGS sequence"/>
</dbReference>
<name>A0A316DWN6_9FLAO</name>
<protein>
    <submittedName>
        <fullName evidence="1">Uncharacterized protein</fullName>
    </submittedName>
</protein>
<dbReference type="EMBL" id="QGGQ01000006">
    <property type="protein sequence ID" value="PWK22777.1"/>
    <property type="molecule type" value="Genomic_DNA"/>
</dbReference>
<dbReference type="AlphaFoldDB" id="A0A316DWN6"/>
<organism evidence="1 2">
    <name type="scientific">Maribacter polysiphoniae</name>
    <dbReference type="NCBI Taxonomy" id="429344"/>
    <lineage>
        <taxon>Bacteria</taxon>
        <taxon>Pseudomonadati</taxon>
        <taxon>Bacteroidota</taxon>
        <taxon>Flavobacteriia</taxon>
        <taxon>Flavobacteriales</taxon>
        <taxon>Flavobacteriaceae</taxon>
        <taxon>Maribacter</taxon>
    </lineage>
</organism>
<gene>
    <name evidence="1" type="ORF">LX92_02714</name>
</gene>
<evidence type="ECO:0000313" key="2">
    <source>
        <dbReference type="Proteomes" id="UP000245667"/>
    </source>
</evidence>
<comment type="caution">
    <text evidence="1">The sequence shown here is derived from an EMBL/GenBank/DDBJ whole genome shotgun (WGS) entry which is preliminary data.</text>
</comment>
<evidence type="ECO:0000313" key="1">
    <source>
        <dbReference type="EMBL" id="PWK22777.1"/>
    </source>
</evidence>